<keyword evidence="4" id="KW-0804">Transcription</keyword>
<keyword evidence="3" id="KW-0238">DNA-binding</keyword>
<evidence type="ECO:0000259" key="5">
    <source>
        <dbReference type="PROSITE" id="PS50931"/>
    </source>
</evidence>
<organism evidence="6 7">
    <name type="scientific">Agrilactobacillus composti DSM 18527 = JCM 14202</name>
    <dbReference type="NCBI Taxonomy" id="1423734"/>
    <lineage>
        <taxon>Bacteria</taxon>
        <taxon>Bacillati</taxon>
        <taxon>Bacillota</taxon>
        <taxon>Bacilli</taxon>
        <taxon>Lactobacillales</taxon>
        <taxon>Lactobacillaceae</taxon>
        <taxon>Agrilactobacillus</taxon>
    </lineage>
</organism>
<evidence type="ECO:0000313" key="7">
    <source>
        <dbReference type="Proteomes" id="UP000051236"/>
    </source>
</evidence>
<dbReference type="Pfam" id="PF03466">
    <property type="entry name" value="LysR_substrate"/>
    <property type="match status" value="1"/>
</dbReference>
<dbReference type="SUPFAM" id="SSF53850">
    <property type="entry name" value="Periplasmic binding protein-like II"/>
    <property type="match status" value="1"/>
</dbReference>
<dbReference type="PANTHER" id="PTHR30419">
    <property type="entry name" value="HTH-TYPE TRANSCRIPTIONAL REGULATOR YBHD"/>
    <property type="match status" value="1"/>
</dbReference>
<dbReference type="GO" id="GO:0003677">
    <property type="term" value="F:DNA binding"/>
    <property type="evidence" value="ECO:0007669"/>
    <property type="project" value="UniProtKB-KW"/>
</dbReference>
<dbReference type="SUPFAM" id="SSF46785">
    <property type="entry name" value="Winged helix' DNA-binding domain"/>
    <property type="match status" value="1"/>
</dbReference>
<dbReference type="PATRIC" id="fig|1423734.3.peg.3359"/>
<evidence type="ECO:0000256" key="2">
    <source>
        <dbReference type="ARBA" id="ARBA00023015"/>
    </source>
</evidence>
<comment type="similarity">
    <text evidence="1">Belongs to the LysR transcriptional regulatory family.</text>
</comment>
<dbReference type="InterPro" id="IPR036390">
    <property type="entry name" value="WH_DNA-bd_sf"/>
</dbReference>
<dbReference type="InterPro" id="IPR036388">
    <property type="entry name" value="WH-like_DNA-bd_sf"/>
</dbReference>
<name>X0QNT4_9LACO</name>
<reference evidence="6 7" key="1">
    <citation type="journal article" date="2015" name="Genome Announc.">
        <title>Expanding the biotechnology potential of lactobacilli through comparative genomics of 213 strains and associated genera.</title>
        <authorList>
            <person name="Sun Z."/>
            <person name="Harris H.M."/>
            <person name="McCann A."/>
            <person name="Guo C."/>
            <person name="Argimon S."/>
            <person name="Zhang W."/>
            <person name="Yang X."/>
            <person name="Jeffery I.B."/>
            <person name="Cooney J.C."/>
            <person name="Kagawa T.F."/>
            <person name="Liu W."/>
            <person name="Song Y."/>
            <person name="Salvetti E."/>
            <person name="Wrobel A."/>
            <person name="Rasinkangas P."/>
            <person name="Parkhill J."/>
            <person name="Rea M.C."/>
            <person name="O'Sullivan O."/>
            <person name="Ritari J."/>
            <person name="Douillard F.P."/>
            <person name="Paul Ross R."/>
            <person name="Yang R."/>
            <person name="Briner A.E."/>
            <person name="Felis G.E."/>
            <person name="de Vos W.M."/>
            <person name="Barrangou R."/>
            <person name="Klaenhammer T.R."/>
            <person name="Caufield P.W."/>
            <person name="Cui Y."/>
            <person name="Zhang H."/>
            <person name="O'Toole P.W."/>
        </authorList>
    </citation>
    <scope>NUCLEOTIDE SEQUENCE [LARGE SCALE GENOMIC DNA]</scope>
    <source>
        <strain evidence="6 7">DSM 18527</strain>
    </source>
</reference>
<dbReference type="InterPro" id="IPR005119">
    <property type="entry name" value="LysR_subst-bd"/>
</dbReference>
<proteinExistence type="inferred from homology"/>
<dbReference type="RefSeq" id="WP_035453340.1">
    <property type="nucleotide sequence ID" value="NZ_AZGA01000057.1"/>
</dbReference>
<evidence type="ECO:0000313" key="6">
    <source>
        <dbReference type="EMBL" id="KRM33223.1"/>
    </source>
</evidence>
<dbReference type="GO" id="GO:0003700">
    <property type="term" value="F:DNA-binding transcription factor activity"/>
    <property type="evidence" value="ECO:0007669"/>
    <property type="project" value="InterPro"/>
</dbReference>
<dbReference type="PROSITE" id="PS50931">
    <property type="entry name" value="HTH_LYSR"/>
    <property type="match status" value="1"/>
</dbReference>
<dbReference type="InterPro" id="IPR050950">
    <property type="entry name" value="HTH-type_LysR_regulators"/>
</dbReference>
<protein>
    <submittedName>
        <fullName evidence="6">Transcriptional regulator</fullName>
    </submittedName>
</protein>
<keyword evidence="2" id="KW-0805">Transcription regulation</keyword>
<dbReference type="eggNOG" id="COG0583">
    <property type="taxonomic scope" value="Bacteria"/>
</dbReference>
<dbReference type="Gene3D" id="1.10.10.10">
    <property type="entry name" value="Winged helix-like DNA-binding domain superfamily/Winged helix DNA-binding domain"/>
    <property type="match status" value="1"/>
</dbReference>
<dbReference type="InterPro" id="IPR000847">
    <property type="entry name" value="LysR_HTH_N"/>
</dbReference>
<dbReference type="Gene3D" id="3.40.190.290">
    <property type="match status" value="1"/>
</dbReference>
<dbReference type="STRING" id="1423734.FC83_GL003307"/>
<evidence type="ECO:0000256" key="1">
    <source>
        <dbReference type="ARBA" id="ARBA00009437"/>
    </source>
</evidence>
<sequence length="295" mass="32781">MNLEDLNAFVKIYEIRNISEAAIAVNLTQSALSKRMKHLQSDLKVKLLDTSNRQFLQITSAGETFYHYAKLMSDQYQALLQALRQGDSQRQGQLKIGSVPVVRQYGLSQALTRFMADFPNINVSLNELEGQDLLRLLRFKGVDVAILRDIQVQDLALTDYVVQTIARDQLVLVGSTSGPLAQVKQAKISDLANYAYALLPPGSGVFEYANQLFAQNGHLPAIPLQTSHIGTITDVLQNSQQVSLLFQQAIDPAVAKKLKIVPFEKPIFSNLFFIYPKANGNLAIQAFLKYVVNLG</sequence>
<dbReference type="AlphaFoldDB" id="X0QNT4"/>
<dbReference type="GO" id="GO:0005829">
    <property type="term" value="C:cytosol"/>
    <property type="evidence" value="ECO:0007669"/>
    <property type="project" value="TreeGrafter"/>
</dbReference>
<evidence type="ECO:0000256" key="4">
    <source>
        <dbReference type="ARBA" id="ARBA00023163"/>
    </source>
</evidence>
<feature type="domain" description="HTH lysR-type" evidence="5">
    <location>
        <begin position="1"/>
        <end position="59"/>
    </location>
</feature>
<dbReference type="EMBL" id="AZGA01000057">
    <property type="protein sequence ID" value="KRM33223.1"/>
    <property type="molecule type" value="Genomic_DNA"/>
</dbReference>
<dbReference type="Pfam" id="PF00126">
    <property type="entry name" value="HTH_1"/>
    <property type="match status" value="1"/>
</dbReference>
<dbReference type="Proteomes" id="UP000051236">
    <property type="component" value="Unassembled WGS sequence"/>
</dbReference>
<dbReference type="CDD" id="cd05466">
    <property type="entry name" value="PBP2_LTTR_substrate"/>
    <property type="match status" value="1"/>
</dbReference>
<evidence type="ECO:0000256" key="3">
    <source>
        <dbReference type="ARBA" id="ARBA00023125"/>
    </source>
</evidence>
<keyword evidence="7" id="KW-1185">Reference proteome</keyword>
<dbReference type="PANTHER" id="PTHR30419:SF8">
    <property type="entry name" value="NITROGEN ASSIMILATION TRANSCRIPTIONAL ACTIVATOR-RELATED"/>
    <property type="match status" value="1"/>
</dbReference>
<comment type="caution">
    <text evidence="6">The sequence shown here is derived from an EMBL/GenBank/DDBJ whole genome shotgun (WGS) entry which is preliminary data.</text>
</comment>
<accession>X0QNT4</accession>
<gene>
    <name evidence="6" type="ORF">FC83_GL003307</name>
</gene>
<dbReference type="OrthoDB" id="9803735at2"/>